<dbReference type="RefSeq" id="WP_097055407.1">
    <property type="nucleotide sequence ID" value="NZ_OCMF01000001.1"/>
</dbReference>
<dbReference type="InterPro" id="IPR013099">
    <property type="entry name" value="K_chnl_dom"/>
</dbReference>
<protein>
    <submittedName>
        <fullName evidence="3">Ion channel</fullName>
    </submittedName>
</protein>
<keyword evidence="1" id="KW-1133">Transmembrane helix</keyword>
<accession>A0A285X311</accession>
<keyword evidence="1" id="KW-0812">Transmembrane</keyword>
<organism evidence="3 4">
    <name type="scientific">Salinimicrobium sediminis</name>
    <dbReference type="NCBI Taxonomy" id="1343891"/>
    <lineage>
        <taxon>Bacteria</taxon>
        <taxon>Pseudomonadati</taxon>
        <taxon>Bacteroidota</taxon>
        <taxon>Flavobacteriia</taxon>
        <taxon>Flavobacteriales</taxon>
        <taxon>Flavobacteriaceae</taxon>
        <taxon>Salinimicrobium</taxon>
    </lineage>
</organism>
<evidence type="ECO:0000259" key="2">
    <source>
        <dbReference type="Pfam" id="PF07885"/>
    </source>
</evidence>
<evidence type="ECO:0000313" key="3">
    <source>
        <dbReference type="EMBL" id="SOC79692.1"/>
    </source>
</evidence>
<feature type="transmembrane region" description="Helical" evidence="1">
    <location>
        <begin position="63"/>
        <end position="84"/>
    </location>
</feature>
<dbReference type="Pfam" id="PF07885">
    <property type="entry name" value="Ion_trans_2"/>
    <property type="match status" value="1"/>
</dbReference>
<keyword evidence="4" id="KW-1185">Reference proteome</keyword>
<proteinExistence type="predicted"/>
<gene>
    <name evidence="3" type="ORF">SAMN06296241_1224</name>
</gene>
<dbReference type="Gene3D" id="1.10.287.70">
    <property type="match status" value="1"/>
</dbReference>
<feature type="domain" description="Potassium channel" evidence="2">
    <location>
        <begin position="72"/>
        <end position="151"/>
    </location>
</feature>
<dbReference type="OrthoDB" id="3422146at2"/>
<evidence type="ECO:0000313" key="4">
    <source>
        <dbReference type="Proteomes" id="UP000219193"/>
    </source>
</evidence>
<dbReference type="Proteomes" id="UP000219193">
    <property type="component" value="Unassembled WGS sequence"/>
</dbReference>
<dbReference type="EMBL" id="OCMF01000001">
    <property type="protein sequence ID" value="SOC79692.1"/>
    <property type="molecule type" value="Genomic_DNA"/>
</dbReference>
<evidence type="ECO:0000256" key="1">
    <source>
        <dbReference type="SAM" id="Phobius"/>
    </source>
</evidence>
<feature type="transmembrane region" description="Helical" evidence="1">
    <location>
        <begin position="133"/>
        <end position="157"/>
    </location>
</feature>
<sequence length="320" mass="36239">MNILVLSIGLLLLVLIICDFFFTTLSGSGAGFISKPVASFAYRGLRKFSGPSNRRVFKYSGLIVNLAVLLIWILIVWFGLFLVFSSNPDGITNSNSRPANWVERLYYTGYIISTLGLGNFKPTTAFFEIITSIFSFFGFIFFTSSMTYLISVSSAVIRKRTLSRSIFNLGSSPSEMAEKLLALNPSYRDQQLLRLQEEIDKHMVSHQAYPVVHFYSHQNPDNCFSINFVRLDEALNSLLNGENNEKPHPWQKEELQLLRSTMTNLIMHLKDNFKNSLPEPKTIATKANGQLDLSNLQQRRSVLSSMLRSEGFSWESLKGS</sequence>
<reference evidence="4" key="1">
    <citation type="submission" date="2017-09" db="EMBL/GenBank/DDBJ databases">
        <authorList>
            <person name="Varghese N."/>
            <person name="Submissions S."/>
        </authorList>
    </citation>
    <scope>NUCLEOTIDE SEQUENCE [LARGE SCALE GENOMIC DNA]</scope>
    <source>
        <strain evidence="4">CGMCC 1.12641</strain>
    </source>
</reference>
<dbReference type="SUPFAM" id="SSF81324">
    <property type="entry name" value="Voltage-gated potassium channels"/>
    <property type="match status" value="1"/>
</dbReference>
<dbReference type="AlphaFoldDB" id="A0A285X311"/>
<name>A0A285X311_9FLAO</name>
<keyword evidence="1" id="KW-0472">Membrane</keyword>